<feature type="compositionally biased region" description="Basic residues" evidence="1">
    <location>
        <begin position="170"/>
        <end position="179"/>
    </location>
</feature>
<protein>
    <submittedName>
        <fullName evidence="2">Uncharacterized protein</fullName>
    </submittedName>
</protein>
<dbReference type="AlphaFoldDB" id="U6MBF1"/>
<dbReference type="OrthoDB" id="345797at2759"/>
<feature type="region of interest" description="Disordered" evidence="1">
    <location>
        <begin position="164"/>
        <end position="199"/>
    </location>
</feature>
<reference evidence="2" key="1">
    <citation type="submission" date="2013-10" db="EMBL/GenBank/DDBJ databases">
        <title>Genomic analysis of the causative agents of coccidiosis in chickens.</title>
        <authorList>
            <person name="Reid A.J."/>
            <person name="Blake D."/>
            <person name="Billington K."/>
            <person name="Browne H."/>
            <person name="Dunn M."/>
            <person name="Hung S."/>
            <person name="Kawahara F."/>
            <person name="Miranda-Saavedra D."/>
            <person name="Mourier T."/>
            <person name="Nagra H."/>
            <person name="Otto T.D."/>
            <person name="Rawlings N."/>
            <person name="Sanchez A."/>
            <person name="Sanders M."/>
            <person name="Subramaniam C."/>
            <person name="Tay Y."/>
            <person name="Dear P."/>
            <person name="Doerig C."/>
            <person name="Gruber A."/>
            <person name="Parkinson J."/>
            <person name="Shirley M."/>
            <person name="Wan K.L."/>
            <person name="Berriman M."/>
            <person name="Tomley F."/>
            <person name="Pain A."/>
        </authorList>
    </citation>
    <scope>NUCLEOTIDE SEQUENCE [LARGE SCALE GENOMIC DNA]</scope>
    <source>
        <strain evidence="2">Weybridge</strain>
    </source>
</reference>
<dbReference type="Proteomes" id="UP000030763">
    <property type="component" value="Unassembled WGS sequence"/>
</dbReference>
<dbReference type="VEuPathDB" id="ToxoDB:EMWEY_00006220"/>
<dbReference type="EMBL" id="HG721840">
    <property type="protein sequence ID" value="CDJ60383.1"/>
    <property type="molecule type" value="Genomic_DNA"/>
</dbReference>
<accession>U6MBF1</accession>
<evidence type="ECO:0000313" key="3">
    <source>
        <dbReference type="Proteomes" id="UP000030763"/>
    </source>
</evidence>
<name>U6MBF1_EIMMA</name>
<dbReference type="GeneID" id="25334608"/>
<feature type="region of interest" description="Disordered" evidence="1">
    <location>
        <begin position="42"/>
        <end position="71"/>
    </location>
</feature>
<sequence>MQRPKCDPEMIQVSKGNILTQPQAAAVDWFLQLLPSGLLHPLRSHESPPDASGFTGGSAKGTDPNPEVVNDHSARECKRGDSLYVECVSAFWKVLFEPPLNSNSPEQRVASFWFPGSWCSWVGALQHGPDDSNYTRDKKEAIMARGDTLAMQVTSENLCPANEFLEKGKPAARRGQPKGKTRDIQSNKEQGQTLQGPSAPLWQQLGKQQRRHQELLIKERQKQQRPEELSFGPAASWAFLTNFCQFIFGSCFGHQTLLHHEGLQGPEQSQENEDTAALESCKGTMWSDTNLQLVCGTRCRSLRRVKDEGRQVWMEYQEVTLLDNSRRFQWVELTENGTGATE</sequence>
<organism evidence="2 3">
    <name type="scientific">Eimeria maxima</name>
    <name type="common">Coccidian parasite</name>
    <dbReference type="NCBI Taxonomy" id="5804"/>
    <lineage>
        <taxon>Eukaryota</taxon>
        <taxon>Sar</taxon>
        <taxon>Alveolata</taxon>
        <taxon>Apicomplexa</taxon>
        <taxon>Conoidasida</taxon>
        <taxon>Coccidia</taxon>
        <taxon>Eucoccidiorida</taxon>
        <taxon>Eimeriorina</taxon>
        <taxon>Eimeriidae</taxon>
        <taxon>Eimeria</taxon>
    </lineage>
</organism>
<evidence type="ECO:0000313" key="2">
    <source>
        <dbReference type="EMBL" id="CDJ60383.1"/>
    </source>
</evidence>
<evidence type="ECO:0000256" key="1">
    <source>
        <dbReference type="SAM" id="MobiDB-lite"/>
    </source>
</evidence>
<feature type="compositionally biased region" description="Polar residues" evidence="1">
    <location>
        <begin position="187"/>
        <end position="196"/>
    </location>
</feature>
<keyword evidence="3" id="KW-1185">Reference proteome</keyword>
<proteinExistence type="predicted"/>
<reference evidence="2" key="2">
    <citation type="submission" date="2013-10" db="EMBL/GenBank/DDBJ databases">
        <authorList>
            <person name="Aslett M."/>
        </authorList>
    </citation>
    <scope>NUCLEOTIDE SEQUENCE [LARGE SCALE GENOMIC DNA]</scope>
    <source>
        <strain evidence="2">Weybridge</strain>
    </source>
</reference>
<gene>
    <name evidence="2" type="ORF">EMWEY_00006220</name>
</gene>
<dbReference type="RefSeq" id="XP_013337033.1">
    <property type="nucleotide sequence ID" value="XM_013481579.1"/>
</dbReference>